<protein>
    <submittedName>
        <fullName evidence="1">Uncharacterized protein</fullName>
    </submittedName>
</protein>
<sequence>MRQGSLRETAPVSKTLTPHFCELFLLGVLSEDNLPSREMIPGVTSYAGLRTTLLIPPK</sequence>
<gene>
    <name evidence="1" type="ORF">HG15A2_26750</name>
</gene>
<evidence type="ECO:0000313" key="1">
    <source>
        <dbReference type="EMBL" id="QDS99352.1"/>
    </source>
</evidence>
<organism evidence="1 2">
    <name type="scientific">Adhaeretor mobilis</name>
    <dbReference type="NCBI Taxonomy" id="1930276"/>
    <lineage>
        <taxon>Bacteria</taxon>
        <taxon>Pseudomonadati</taxon>
        <taxon>Planctomycetota</taxon>
        <taxon>Planctomycetia</taxon>
        <taxon>Pirellulales</taxon>
        <taxon>Lacipirellulaceae</taxon>
        <taxon>Adhaeretor</taxon>
    </lineage>
</organism>
<dbReference type="Proteomes" id="UP000319852">
    <property type="component" value="Chromosome"/>
</dbReference>
<dbReference type="KEGG" id="amob:HG15A2_26750"/>
<accession>A0A517MWU9</accession>
<name>A0A517MWU9_9BACT</name>
<keyword evidence="2" id="KW-1185">Reference proteome</keyword>
<reference evidence="1 2" key="1">
    <citation type="submission" date="2019-02" db="EMBL/GenBank/DDBJ databases">
        <title>Deep-cultivation of Planctomycetes and their phenomic and genomic characterization uncovers novel biology.</title>
        <authorList>
            <person name="Wiegand S."/>
            <person name="Jogler M."/>
            <person name="Boedeker C."/>
            <person name="Pinto D."/>
            <person name="Vollmers J."/>
            <person name="Rivas-Marin E."/>
            <person name="Kohn T."/>
            <person name="Peeters S.H."/>
            <person name="Heuer A."/>
            <person name="Rast P."/>
            <person name="Oberbeckmann S."/>
            <person name="Bunk B."/>
            <person name="Jeske O."/>
            <person name="Meyerdierks A."/>
            <person name="Storesund J.E."/>
            <person name="Kallscheuer N."/>
            <person name="Luecker S."/>
            <person name="Lage O.M."/>
            <person name="Pohl T."/>
            <person name="Merkel B.J."/>
            <person name="Hornburger P."/>
            <person name="Mueller R.-W."/>
            <person name="Bruemmer F."/>
            <person name="Labrenz M."/>
            <person name="Spormann A.M."/>
            <person name="Op den Camp H."/>
            <person name="Overmann J."/>
            <person name="Amann R."/>
            <person name="Jetten M.S.M."/>
            <person name="Mascher T."/>
            <person name="Medema M.H."/>
            <person name="Devos D.P."/>
            <person name="Kaster A.-K."/>
            <person name="Ovreas L."/>
            <person name="Rohde M."/>
            <person name="Galperin M.Y."/>
            <person name="Jogler C."/>
        </authorList>
    </citation>
    <scope>NUCLEOTIDE SEQUENCE [LARGE SCALE GENOMIC DNA]</scope>
    <source>
        <strain evidence="1 2">HG15A2</strain>
    </source>
</reference>
<proteinExistence type="predicted"/>
<dbReference type="AlphaFoldDB" id="A0A517MWU9"/>
<dbReference type="EMBL" id="CP036263">
    <property type="protein sequence ID" value="QDS99352.1"/>
    <property type="molecule type" value="Genomic_DNA"/>
</dbReference>
<evidence type="ECO:0000313" key="2">
    <source>
        <dbReference type="Proteomes" id="UP000319852"/>
    </source>
</evidence>